<evidence type="ECO:0000259" key="4">
    <source>
        <dbReference type="Pfam" id="PF01326"/>
    </source>
</evidence>
<feature type="domain" description="Pyruvate phosphate dikinase AMP/ATP-binding" evidence="4">
    <location>
        <begin position="18"/>
        <end position="322"/>
    </location>
</feature>
<dbReference type="InterPro" id="IPR036637">
    <property type="entry name" value="Phosphohistidine_dom_sf"/>
</dbReference>
<dbReference type="Pfam" id="PF01326">
    <property type="entry name" value="PPDK_N"/>
    <property type="match status" value="1"/>
</dbReference>
<dbReference type="Gene3D" id="3.30.1490.20">
    <property type="entry name" value="ATP-grasp fold, A domain"/>
    <property type="match status" value="1"/>
</dbReference>
<protein>
    <submittedName>
        <fullName evidence="5">Phosphoenolpyruvate synthase/pyruvate phosphate dikinase</fullName>
        <ecNumber evidence="5">2.7.9.2</ecNumber>
    </submittedName>
</protein>
<dbReference type="GO" id="GO:0008986">
    <property type="term" value="F:pyruvate, water dikinase activity"/>
    <property type="evidence" value="ECO:0007669"/>
    <property type="project" value="UniProtKB-EC"/>
</dbReference>
<dbReference type="EC" id="2.7.9.2" evidence="5"/>
<dbReference type="GO" id="GO:0005524">
    <property type="term" value="F:ATP binding"/>
    <property type="evidence" value="ECO:0007669"/>
    <property type="project" value="UniProtKB-KW"/>
</dbReference>
<dbReference type="InterPro" id="IPR002192">
    <property type="entry name" value="PPDK_AMP/ATP-bd"/>
</dbReference>
<keyword evidence="5" id="KW-0670">Pyruvate</keyword>
<organism evidence="5 6">
    <name type="scientific">Desulfitobacterium dichloroeliminans (strain LMG P-21439 / DCA1)</name>
    <dbReference type="NCBI Taxonomy" id="871963"/>
    <lineage>
        <taxon>Bacteria</taxon>
        <taxon>Bacillati</taxon>
        <taxon>Bacillota</taxon>
        <taxon>Clostridia</taxon>
        <taxon>Eubacteriales</taxon>
        <taxon>Desulfitobacteriaceae</taxon>
        <taxon>Desulfitobacterium</taxon>
    </lineage>
</organism>
<dbReference type="InterPro" id="IPR008279">
    <property type="entry name" value="PEP-util_enz_mobile_dom"/>
</dbReference>
<dbReference type="NCBIfam" id="NF004878">
    <property type="entry name" value="PRK06241.1-3"/>
    <property type="match status" value="1"/>
</dbReference>
<keyword evidence="1" id="KW-0547">Nucleotide-binding</keyword>
<dbReference type="RefSeq" id="WP_015261415.1">
    <property type="nucleotide sequence ID" value="NC_019903.1"/>
</dbReference>
<keyword evidence="6" id="KW-1185">Reference proteome</keyword>
<dbReference type="Gene3D" id="3.50.30.10">
    <property type="entry name" value="Phosphohistidine domain"/>
    <property type="match status" value="1"/>
</dbReference>
<dbReference type="PANTHER" id="PTHR43615:SF1">
    <property type="entry name" value="PPDK_N DOMAIN-CONTAINING PROTEIN"/>
    <property type="match status" value="1"/>
</dbReference>
<reference evidence="6" key="1">
    <citation type="submission" date="2012-02" db="EMBL/GenBank/DDBJ databases">
        <title>Complete sequence of Desulfitobacterium dichloroeliminans LMG P-21439.</title>
        <authorList>
            <person name="Lucas S."/>
            <person name="Han J."/>
            <person name="Lapidus A."/>
            <person name="Cheng J.-F."/>
            <person name="Goodwin L."/>
            <person name="Pitluck S."/>
            <person name="Peters L."/>
            <person name="Ovchinnikova G."/>
            <person name="Teshima H."/>
            <person name="Detter J.C."/>
            <person name="Han C."/>
            <person name="Tapia R."/>
            <person name="Land M."/>
            <person name="Hauser L."/>
            <person name="Kyrpides N."/>
            <person name="Ivanova N."/>
            <person name="Pagani I."/>
            <person name="Kruse T."/>
            <person name="de Vos W.M."/>
            <person name="Boon N."/>
            <person name="Smidt H."/>
            <person name="Woyke T."/>
        </authorList>
    </citation>
    <scope>NUCLEOTIDE SEQUENCE [LARGE SCALE GENOMIC DNA]</scope>
    <source>
        <strain evidence="6">LMG P-21439 / DCA1</strain>
    </source>
</reference>
<evidence type="ECO:0000256" key="2">
    <source>
        <dbReference type="ARBA" id="ARBA00022840"/>
    </source>
</evidence>
<dbReference type="eggNOG" id="COG3848">
    <property type="taxonomic scope" value="Bacteria"/>
</dbReference>
<dbReference type="InterPro" id="IPR013815">
    <property type="entry name" value="ATP_grasp_subdomain_1"/>
</dbReference>
<dbReference type="InterPro" id="IPR051549">
    <property type="entry name" value="PEP_Utilizing_Enz"/>
</dbReference>
<dbReference type="AlphaFoldDB" id="L0F3J6"/>
<proteinExistence type="predicted"/>
<evidence type="ECO:0000259" key="3">
    <source>
        <dbReference type="Pfam" id="PF00391"/>
    </source>
</evidence>
<name>L0F3J6_DESDL</name>
<gene>
    <name evidence="5" type="ordered locus">Desdi_0891</name>
</gene>
<keyword evidence="5" id="KW-0808">Transferase</keyword>
<dbReference type="Gene3D" id="3.30.470.20">
    <property type="entry name" value="ATP-grasp fold, B domain"/>
    <property type="match status" value="1"/>
</dbReference>
<dbReference type="EMBL" id="CP003344">
    <property type="protein sequence ID" value="AGA68414.1"/>
    <property type="molecule type" value="Genomic_DNA"/>
</dbReference>
<dbReference type="STRING" id="871963.Desdi_0891"/>
<sequence length="893" mass="98749">MEKRYTLFFDEIDQKDLPLVGGKGANLGEMTKAGFPIPYGFCVTTKSYQEFLSLNHLQSFITEGIKDASPDTISQVGETLRRKLSDSEIPEQVKGSILQAMNHTGPDTYYAVRSSATAEDLAFASFAGQQDTYLNVKGEAALLEAIRNCWASLFTDRAILYRIQNNIAHEMVLMSVVVQRMVLPEASGILFTADPVSGHRGIISIDAGYGLGEALVSGLVSPDIYKFNKKSREIENITIAEKKIAIIPLAGGGTQKVELSGEKATSQVLDDSLIQTLAELGMNIESHYGCPQDIEWCLSSEISATGETVPTLSIVQSRAITSLFPLPAPLPQDDALHAYFSFNHLQVMTDPISPLGIDMLRMIASFDKGARCPEDYRVMTSAAGRIYIDISELLAHKTIGKSFSRFLVNADALMAASLSELMNRPDFATRIKKNEHTVKSVRGFIKPIAIKALKNLTYKKPEGTVEFVGDYIDKRVRQIKEEVNKAKPGIERLEAIYNSARFTSDFQVLLPKMAPAMLGFKALETLEEKFLGGHKYAQSIVTGLEGNITTEMGLLVGDLADFVRESPELIRELENEDYDTLFARLDNLPGHAGFKKAFHSFMTKYDMRAAGEIDMAKDRWIENPEPLVRSILSTAKTAQAGAHRLEYKDTIMKAKLAAEDLIKEVETKHGKLKAKVIRRVVRVVRNYLPIREHPKYLIMKLILICKKAFLEEAKILVAQGHLVTEKDIFYVGFWELHKAIQENSSLLELVKKRKEEYQHYIRLSAPRLLTSDGEGIKGSYQRANLPEDALVGMPVSSGVIEGIARVITDPTKASLNKGEILVAPFTDPGWTPLFINAAGLVMEVGGLLTHGTVVAREYGIPAVVGITDATKRIETGQKIRVDGNAGFVLVLEE</sequence>
<dbReference type="Pfam" id="PF00391">
    <property type="entry name" value="PEP-utilizers"/>
    <property type="match status" value="1"/>
</dbReference>
<dbReference type="SUPFAM" id="SSF56059">
    <property type="entry name" value="Glutathione synthetase ATP-binding domain-like"/>
    <property type="match status" value="1"/>
</dbReference>
<dbReference type="PANTHER" id="PTHR43615">
    <property type="entry name" value="PHOSPHOENOLPYRUVATE SYNTHASE-RELATED"/>
    <property type="match status" value="1"/>
</dbReference>
<dbReference type="OrthoDB" id="9765468at2"/>
<feature type="domain" description="PEP-utilising enzyme mobile" evidence="3">
    <location>
        <begin position="816"/>
        <end position="886"/>
    </location>
</feature>
<dbReference type="HOGENOM" id="CLU_005950_0_0_9"/>
<accession>L0F3J6</accession>
<evidence type="ECO:0000313" key="6">
    <source>
        <dbReference type="Proteomes" id="UP000010797"/>
    </source>
</evidence>
<dbReference type="Proteomes" id="UP000010797">
    <property type="component" value="Chromosome"/>
</dbReference>
<dbReference type="eggNOG" id="COG0574">
    <property type="taxonomic scope" value="Bacteria"/>
</dbReference>
<evidence type="ECO:0000313" key="5">
    <source>
        <dbReference type="EMBL" id="AGA68414.1"/>
    </source>
</evidence>
<dbReference type="FunFam" id="3.30.1490.20:FF:000010">
    <property type="entry name" value="Phosphoenolpyruvate synthase"/>
    <property type="match status" value="1"/>
</dbReference>
<keyword evidence="5" id="KW-0418">Kinase</keyword>
<dbReference type="KEGG" id="ddl:Desdi_0891"/>
<evidence type="ECO:0000256" key="1">
    <source>
        <dbReference type="ARBA" id="ARBA00022741"/>
    </source>
</evidence>
<dbReference type="SUPFAM" id="SSF52009">
    <property type="entry name" value="Phosphohistidine domain"/>
    <property type="match status" value="1"/>
</dbReference>
<keyword evidence="2" id="KW-0067">ATP-binding</keyword>